<feature type="region of interest" description="Disordered" evidence="1">
    <location>
        <begin position="104"/>
        <end position="173"/>
    </location>
</feature>
<evidence type="ECO:0000313" key="3">
    <source>
        <dbReference type="Proteomes" id="UP000031866"/>
    </source>
</evidence>
<accession>A0A0B5QW30</accession>
<feature type="compositionally biased region" description="Basic and acidic residues" evidence="1">
    <location>
        <begin position="110"/>
        <end position="138"/>
    </location>
</feature>
<dbReference type="EMBL" id="CP010086">
    <property type="protein sequence ID" value="AJH02168.1"/>
    <property type="molecule type" value="Genomic_DNA"/>
</dbReference>
<evidence type="ECO:0000256" key="1">
    <source>
        <dbReference type="SAM" id="MobiDB-lite"/>
    </source>
</evidence>
<dbReference type="Proteomes" id="UP000031866">
    <property type="component" value="Chromosome"/>
</dbReference>
<reference evidence="3" key="1">
    <citation type="submission" date="2014-12" db="EMBL/GenBank/DDBJ databases">
        <title>Genome sequence of Clostridium beijerinckii strain 59B.</title>
        <authorList>
            <person name="Little G.T."/>
            <person name="Minton N.P."/>
        </authorList>
    </citation>
    <scope>NUCLEOTIDE SEQUENCE [LARGE SCALE GENOMIC DNA]</scope>
    <source>
        <strain evidence="3">59B</strain>
    </source>
</reference>
<sequence>MNLTEIDIRKKYRYSSLSYVFDVYMECEFRANLTQNKYDGLEPGEFRFDYKSWSYRLGFTKKQMERAIKELTTENIVIIQIERGTKGTSSKYFLARFKENNNVSNNEGLEASKENEISNKTEEKKKENNKELNKRIIGEAETLNITGLGNNEGEEKGSEKEKNEEKKKEHSSQHNNNIYSLIFENWISKNIKKHRSLTNDIKKAIDKTLKEFTKDEILEAINNYSVMYNDKSYKWCDYQWGLQEFLLRKDKDGIRQLGMFLNDGSKQINYESWKKEREHNANTNRFAKRDRGVFNKDSENIRMELPKQEHRHYTNEELEALGID</sequence>
<dbReference type="STRING" id="1520.LF65_05661"/>
<evidence type="ECO:0008006" key="4">
    <source>
        <dbReference type="Google" id="ProtNLM"/>
    </source>
</evidence>
<gene>
    <name evidence="2" type="ORF">LF65_05661</name>
</gene>
<dbReference type="RefSeq" id="WP_041900664.1">
    <property type="nucleotide sequence ID" value="NZ_CP010086.2"/>
</dbReference>
<dbReference type="KEGG" id="cbei:LF65_05661"/>
<organism evidence="2 3">
    <name type="scientific">Clostridium beijerinckii</name>
    <name type="common">Clostridium MP</name>
    <dbReference type="NCBI Taxonomy" id="1520"/>
    <lineage>
        <taxon>Bacteria</taxon>
        <taxon>Bacillati</taxon>
        <taxon>Bacillota</taxon>
        <taxon>Clostridia</taxon>
        <taxon>Eubacteriales</taxon>
        <taxon>Clostridiaceae</taxon>
        <taxon>Clostridium</taxon>
    </lineage>
</organism>
<dbReference type="AlphaFoldDB" id="A0A0B5QW30"/>
<name>A0A0B5QW30_CLOBE</name>
<proteinExistence type="predicted"/>
<protein>
    <recommendedName>
        <fullName evidence="4">Replication protein</fullName>
    </recommendedName>
</protein>
<feature type="compositionally biased region" description="Basic and acidic residues" evidence="1">
    <location>
        <begin position="153"/>
        <end position="172"/>
    </location>
</feature>
<evidence type="ECO:0000313" key="2">
    <source>
        <dbReference type="EMBL" id="AJH02168.1"/>
    </source>
</evidence>